<feature type="transmembrane region" description="Helical" evidence="2">
    <location>
        <begin position="66"/>
        <end position="87"/>
    </location>
</feature>
<evidence type="ECO:0000256" key="1">
    <source>
        <dbReference type="SAM" id="MobiDB-lite"/>
    </source>
</evidence>
<name>A0AAE0KAJ9_9PEZI</name>
<dbReference type="EMBL" id="JAULSN010000004">
    <property type="protein sequence ID" value="KAK3373253.1"/>
    <property type="molecule type" value="Genomic_DNA"/>
</dbReference>
<evidence type="ECO:0000313" key="3">
    <source>
        <dbReference type="EMBL" id="KAK3373253.1"/>
    </source>
</evidence>
<feature type="region of interest" description="Disordered" evidence="1">
    <location>
        <begin position="1"/>
        <end position="36"/>
    </location>
</feature>
<feature type="region of interest" description="Disordered" evidence="1">
    <location>
        <begin position="90"/>
        <end position="109"/>
    </location>
</feature>
<keyword evidence="2" id="KW-0812">Transmembrane</keyword>
<proteinExistence type="predicted"/>
<reference evidence="3" key="1">
    <citation type="journal article" date="2023" name="Mol. Phylogenet. Evol.">
        <title>Genome-scale phylogeny and comparative genomics of the fungal order Sordariales.</title>
        <authorList>
            <person name="Hensen N."/>
            <person name="Bonometti L."/>
            <person name="Westerberg I."/>
            <person name="Brannstrom I.O."/>
            <person name="Guillou S."/>
            <person name="Cros-Aarteil S."/>
            <person name="Calhoun S."/>
            <person name="Haridas S."/>
            <person name="Kuo A."/>
            <person name="Mondo S."/>
            <person name="Pangilinan J."/>
            <person name="Riley R."/>
            <person name="LaButti K."/>
            <person name="Andreopoulos B."/>
            <person name="Lipzen A."/>
            <person name="Chen C."/>
            <person name="Yan M."/>
            <person name="Daum C."/>
            <person name="Ng V."/>
            <person name="Clum A."/>
            <person name="Steindorff A."/>
            <person name="Ohm R.A."/>
            <person name="Martin F."/>
            <person name="Silar P."/>
            <person name="Natvig D.O."/>
            <person name="Lalanne C."/>
            <person name="Gautier V."/>
            <person name="Ament-Velasquez S.L."/>
            <person name="Kruys A."/>
            <person name="Hutchinson M.I."/>
            <person name="Powell A.J."/>
            <person name="Barry K."/>
            <person name="Miller A.N."/>
            <person name="Grigoriev I.V."/>
            <person name="Debuchy R."/>
            <person name="Gladieux P."/>
            <person name="Hiltunen Thoren M."/>
            <person name="Johannesson H."/>
        </authorList>
    </citation>
    <scope>NUCLEOTIDE SEQUENCE</scope>
    <source>
        <strain evidence="3">CBS 958.72</strain>
    </source>
</reference>
<reference evidence="3" key="2">
    <citation type="submission" date="2023-06" db="EMBL/GenBank/DDBJ databases">
        <authorList>
            <consortium name="Lawrence Berkeley National Laboratory"/>
            <person name="Haridas S."/>
            <person name="Hensen N."/>
            <person name="Bonometti L."/>
            <person name="Westerberg I."/>
            <person name="Brannstrom I.O."/>
            <person name="Guillou S."/>
            <person name="Cros-Aarteil S."/>
            <person name="Calhoun S."/>
            <person name="Kuo A."/>
            <person name="Mondo S."/>
            <person name="Pangilinan J."/>
            <person name="Riley R."/>
            <person name="Labutti K."/>
            <person name="Andreopoulos B."/>
            <person name="Lipzen A."/>
            <person name="Chen C."/>
            <person name="Yanf M."/>
            <person name="Daum C."/>
            <person name="Ng V."/>
            <person name="Clum A."/>
            <person name="Steindorff A."/>
            <person name="Ohm R."/>
            <person name="Martin F."/>
            <person name="Silar P."/>
            <person name="Natvig D."/>
            <person name="Lalanne C."/>
            <person name="Gautier V."/>
            <person name="Ament-Velasquez S.L."/>
            <person name="Kruys A."/>
            <person name="Hutchinson M.I."/>
            <person name="Powell A.J."/>
            <person name="Barry K."/>
            <person name="Miller A.N."/>
            <person name="Grigoriev I.V."/>
            <person name="Debuchy R."/>
            <person name="Gladieux P."/>
            <person name="Thoren M.H."/>
            <person name="Johannesson H."/>
        </authorList>
    </citation>
    <scope>NUCLEOTIDE SEQUENCE</scope>
    <source>
        <strain evidence="3">CBS 958.72</strain>
    </source>
</reference>
<gene>
    <name evidence="3" type="ORF">B0T24DRAFT_666547</name>
</gene>
<evidence type="ECO:0000313" key="4">
    <source>
        <dbReference type="Proteomes" id="UP001287356"/>
    </source>
</evidence>
<accession>A0AAE0KAJ9</accession>
<keyword evidence="2" id="KW-0472">Membrane</keyword>
<organism evidence="3 4">
    <name type="scientific">Lasiosphaeria ovina</name>
    <dbReference type="NCBI Taxonomy" id="92902"/>
    <lineage>
        <taxon>Eukaryota</taxon>
        <taxon>Fungi</taxon>
        <taxon>Dikarya</taxon>
        <taxon>Ascomycota</taxon>
        <taxon>Pezizomycotina</taxon>
        <taxon>Sordariomycetes</taxon>
        <taxon>Sordariomycetidae</taxon>
        <taxon>Sordariales</taxon>
        <taxon>Lasiosphaeriaceae</taxon>
        <taxon>Lasiosphaeria</taxon>
    </lineage>
</organism>
<sequence>MDSGVATPWNSREKDSSSEEASHQAQGSKFARKDLSCRRSLAGPKVTKQEWQLGSNGPVESSVSRVLGHTVVGGGVLVVSLFCFPAGHTRQDDNREKRSATERSKQKTVKWQGSEVDQGCFGSQGENPLSYGRQPCRARLIETPGQATPRDRRRIRYKHQTKLQARYCYPYVQYSRQGPSCRAAASRDAAGAEIRD</sequence>
<comment type="caution">
    <text evidence="3">The sequence shown here is derived from an EMBL/GenBank/DDBJ whole genome shotgun (WGS) entry which is preliminary data.</text>
</comment>
<feature type="compositionally biased region" description="Basic and acidic residues" evidence="1">
    <location>
        <begin position="90"/>
        <end position="105"/>
    </location>
</feature>
<dbReference type="Proteomes" id="UP001287356">
    <property type="component" value="Unassembled WGS sequence"/>
</dbReference>
<feature type="compositionally biased region" description="Basic and acidic residues" evidence="1">
    <location>
        <begin position="11"/>
        <end position="22"/>
    </location>
</feature>
<evidence type="ECO:0000256" key="2">
    <source>
        <dbReference type="SAM" id="Phobius"/>
    </source>
</evidence>
<protein>
    <submittedName>
        <fullName evidence="3">Uncharacterized protein</fullName>
    </submittedName>
</protein>
<keyword evidence="2" id="KW-1133">Transmembrane helix</keyword>
<dbReference type="AlphaFoldDB" id="A0AAE0KAJ9"/>
<keyword evidence="4" id="KW-1185">Reference proteome</keyword>